<dbReference type="Proteomes" id="UP000001933">
    <property type="component" value="Chromosome"/>
</dbReference>
<evidence type="ECO:0000313" key="3">
    <source>
        <dbReference type="Proteomes" id="UP000001933"/>
    </source>
</evidence>
<accession>Q2LQD3</accession>
<keyword evidence="3" id="KW-1185">Reference proteome</keyword>
<feature type="compositionally biased region" description="Low complexity" evidence="1">
    <location>
        <begin position="14"/>
        <end position="24"/>
    </location>
</feature>
<gene>
    <name evidence="2" type="ORF">SYN_02324</name>
</gene>
<sequence length="186" mass="20510">MRRGTAEALRGHIPPAGAPMAGVPGMQGGAKMTISKKELAIIHIAKAQCGWTDEEYRHTLKDGFGVSSSKELTSKQADRLIALFQADGFRIVSRPKRQPSGNPANWDRLPLLKKIGAILADIGKTEAYADGISRRMFKVDACRWCTPEQLWKIVVALEYTRNKLTGEGPTESIARRRKKALKARNA</sequence>
<feature type="region of interest" description="Disordered" evidence="1">
    <location>
        <begin position="1"/>
        <end position="24"/>
    </location>
</feature>
<dbReference type="InParanoid" id="Q2LQD3"/>
<evidence type="ECO:0000256" key="1">
    <source>
        <dbReference type="SAM" id="MobiDB-lite"/>
    </source>
</evidence>
<dbReference type="KEGG" id="sat:SYN_02324"/>
<dbReference type="Pfam" id="PF06252">
    <property type="entry name" value="GemA"/>
    <property type="match status" value="1"/>
</dbReference>
<organism evidence="2 3">
    <name type="scientific">Syntrophus aciditrophicus (strain SB)</name>
    <dbReference type="NCBI Taxonomy" id="56780"/>
    <lineage>
        <taxon>Bacteria</taxon>
        <taxon>Pseudomonadati</taxon>
        <taxon>Thermodesulfobacteriota</taxon>
        <taxon>Syntrophia</taxon>
        <taxon>Syntrophales</taxon>
        <taxon>Syntrophaceae</taxon>
        <taxon>Syntrophus</taxon>
    </lineage>
</organism>
<dbReference type="AlphaFoldDB" id="Q2LQD3"/>
<proteinExistence type="predicted"/>
<dbReference type="eggNOG" id="COG4382">
    <property type="taxonomic scope" value="Bacteria"/>
</dbReference>
<dbReference type="InterPro" id="IPR009363">
    <property type="entry name" value="Phage_Mu_Gp16"/>
</dbReference>
<protein>
    <submittedName>
        <fullName evidence="2">Mu-like prophage protein gp16</fullName>
    </submittedName>
</protein>
<reference evidence="2 3" key="1">
    <citation type="journal article" date="2007" name="Proc. Natl. Acad. Sci. U.S.A.">
        <title>The genome of Syntrophus aciditrophicus: life at the thermodynamic limit of microbial growth.</title>
        <authorList>
            <person name="McInerney M.J."/>
            <person name="Rohlin L."/>
            <person name="Mouttaki H."/>
            <person name="Kim U."/>
            <person name="Krupp R.S."/>
            <person name="Rios-Hernandez L."/>
            <person name="Sieber J."/>
            <person name="Struchtemeyer C.G."/>
            <person name="Bhattacharyya A."/>
            <person name="Campbell J.W."/>
            <person name="Gunsalus R.P."/>
        </authorList>
    </citation>
    <scope>NUCLEOTIDE SEQUENCE [LARGE SCALE GENOMIC DNA]</scope>
    <source>
        <strain evidence="2 3">SB</strain>
    </source>
</reference>
<dbReference type="HOGENOM" id="CLU_107084_2_0_7"/>
<evidence type="ECO:0000313" key="2">
    <source>
        <dbReference type="EMBL" id="ABC76401.1"/>
    </source>
</evidence>
<dbReference type="EMBL" id="CP000252">
    <property type="protein sequence ID" value="ABC76401.1"/>
    <property type="molecule type" value="Genomic_DNA"/>
</dbReference>
<name>Q2LQD3_SYNAS</name>
<dbReference type="STRING" id="56780.SYN_02324"/>